<organism evidence="1">
    <name type="scientific">Streptomyces sp. NBC_00060</name>
    <dbReference type="NCBI Taxonomy" id="2975636"/>
    <lineage>
        <taxon>Bacteria</taxon>
        <taxon>Bacillati</taxon>
        <taxon>Actinomycetota</taxon>
        <taxon>Actinomycetes</taxon>
        <taxon>Kitasatosporales</taxon>
        <taxon>Streptomycetaceae</taxon>
        <taxon>Streptomyces</taxon>
    </lineage>
</organism>
<accession>A0AAU2HCK2</accession>
<geneLocation type="plasmid" evidence="1">
    <name>unnamed1</name>
</geneLocation>
<reference evidence="1" key="1">
    <citation type="submission" date="2022-10" db="EMBL/GenBank/DDBJ databases">
        <title>The complete genomes of actinobacterial strains from the NBC collection.</title>
        <authorList>
            <person name="Joergensen T.S."/>
            <person name="Alvarez Arevalo M."/>
            <person name="Sterndorff E.B."/>
            <person name="Faurdal D."/>
            <person name="Vuksanovic O."/>
            <person name="Mourched A.-S."/>
            <person name="Charusanti P."/>
            <person name="Shaw S."/>
            <person name="Blin K."/>
            <person name="Weber T."/>
        </authorList>
    </citation>
    <scope>NUCLEOTIDE SEQUENCE</scope>
    <source>
        <strain evidence="1">NBC_00060</strain>
        <plasmid evidence="1">unnamed1</plasmid>
    </source>
</reference>
<sequence length="64" mass="7009">MSETQWGELRRRIAAHEQRCAAECEWLEAVVPKIQATASVLAQELAAACEPDQAQAQAEDDGRA</sequence>
<evidence type="ECO:0000313" key="1">
    <source>
        <dbReference type="EMBL" id="WTU45879.1"/>
    </source>
</evidence>
<gene>
    <name evidence="1" type="ORF">OHV25_40495</name>
</gene>
<keyword evidence="1" id="KW-0614">Plasmid</keyword>
<dbReference type="AlphaFoldDB" id="A0AAU2HCK2"/>
<name>A0AAU2HCK2_9ACTN</name>
<dbReference type="RefSeq" id="WP_331723671.1">
    <property type="nucleotide sequence ID" value="NZ_CP108254.1"/>
</dbReference>
<dbReference type="EMBL" id="CP108254">
    <property type="protein sequence ID" value="WTU45879.1"/>
    <property type="molecule type" value="Genomic_DNA"/>
</dbReference>
<proteinExistence type="predicted"/>
<protein>
    <submittedName>
        <fullName evidence="1">Uncharacterized protein</fullName>
    </submittedName>
</protein>